<dbReference type="InterPro" id="IPR000863">
    <property type="entry name" value="Sulfotransferase_dom"/>
</dbReference>
<protein>
    <submittedName>
        <fullName evidence="4">Sulfotransferase (Sult)</fullName>
        <ecNumber evidence="4">2.8.2.4</ecNumber>
    </submittedName>
</protein>
<dbReference type="Proteomes" id="UP001381693">
    <property type="component" value="Unassembled WGS sequence"/>
</dbReference>
<keyword evidence="2 4" id="KW-0808">Transferase</keyword>
<dbReference type="AlphaFoldDB" id="A0AAN9AF06"/>
<name>A0AAN9AF06_HALRR</name>
<organism evidence="4 5">
    <name type="scientific">Halocaridina rubra</name>
    <name type="common">Hawaiian red shrimp</name>
    <dbReference type="NCBI Taxonomy" id="373956"/>
    <lineage>
        <taxon>Eukaryota</taxon>
        <taxon>Metazoa</taxon>
        <taxon>Ecdysozoa</taxon>
        <taxon>Arthropoda</taxon>
        <taxon>Crustacea</taxon>
        <taxon>Multicrustacea</taxon>
        <taxon>Malacostraca</taxon>
        <taxon>Eumalacostraca</taxon>
        <taxon>Eucarida</taxon>
        <taxon>Decapoda</taxon>
        <taxon>Pleocyemata</taxon>
        <taxon>Caridea</taxon>
        <taxon>Atyoidea</taxon>
        <taxon>Atyidae</taxon>
        <taxon>Halocaridina</taxon>
    </lineage>
</organism>
<evidence type="ECO:0000256" key="1">
    <source>
        <dbReference type="ARBA" id="ARBA00005771"/>
    </source>
</evidence>
<keyword evidence="5" id="KW-1185">Reference proteome</keyword>
<evidence type="ECO:0000256" key="2">
    <source>
        <dbReference type="ARBA" id="ARBA00022679"/>
    </source>
</evidence>
<dbReference type="PANTHER" id="PTHR11783">
    <property type="entry name" value="SULFOTRANSFERASE SULT"/>
    <property type="match status" value="1"/>
</dbReference>
<accession>A0AAN9AF06</accession>
<dbReference type="InterPro" id="IPR027417">
    <property type="entry name" value="P-loop_NTPase"/>
</dbReference>
<dbReference type="GO" id="GO:0004304">
    <property type="term" value="F:estrone sulfotransferase activity"/>
    <property type="evidence" value="ECO:0007669"/>
    <property type="project" value="UniProtKB-EC"/>
</dbReference>
<evidence type="ECO:0000313" key="4">
    <source>
        <dbReference type="EMBL" id="KAK7082357.1"/>
    </source>
</evidence>
<dbReference type="EMBL" id="JAXCGZ010004060">
    <property type="protein sequence ID" value="KAK7082357.1"/>
    <property type="molecule type" value="Genomic_DNA"/>
</dbReference>
<dbReference type="Pfam" id="PF00685">
    <property type="entry name" value="Sulfotransfer_1"/>
    <property type="match status" value="1"/>
</dbReference>
<feature type="domain" description="Sulfotransferase" evidence="3">
    <location>
        <begin position="60"/>
        <end position="335"/>
    </location>
</feature>
<sequence>MKLQSGHTSEPLEGEELKKQMEDFTGYPRGLVRLHPGRWLFPTKYTKFGDKIFNFKFRSSDVVVMTYPKCGTTWTQEIIWNMVNNPDLNHPSAQLPVMARSPFLDFDMLLPDFTPGESNPILENLFKKCETIDADGGVAVELAKSLPNPRVIKVHMPCTLMPPSMLDTCKVVYVVRNPKDVIISYHHHSRIISLHGFIGKFEDFVQYFVNDDLVYGPYWLHVKEAWERRDHPNMHIIFFEDMKANPLAEIKKLNTFLNINLTEAQLENIAKYTSFKEMKERFGEGEMEVGFFNSEIYKREGGFFRKGETGDWKGKFTPELEAKVDDWIKKNMSTIGVNFKYNI</sequence>
<proteinExistence type="inferred from homology"/>
<dbReference type="EC" id="2.8.2.4" evidence="4"/>
<comment type="caution">
    <text evidence="4">The sequence shown here is derived from an EMBL/GenBank/DDBJ whole genome shotgun (WGS) entry which is preliminary data.</text>
</comment>
<gene>
    <name evidence="4" type="primary">SULT1C3_4</name>
    <name evidence="4" type="ORF">SK128_011529</name>
</gene>
<reference evidence="4 5" key="1">
    <citation type="submission" date="2023-11" db="EMBL/GenBank/DDBJ databases">
        <title>Halocaridina rubra genome assembly.</title>
        <authorList>
            <person name="Smith C."/>
        </authorList>
    </citation>
    <scope>NUCLEOTIDE SEQUENCE [LARGE SCALE GENOMIC DNA]</scope>
    <source>
        <strain evidence="4">EP-1</strain>
        <tissue evidence="4">Whole</tissue>
    </source>
</reference>
<comment type="similarity">
    <text evidence="1">Belongs to the sulfotransferase 1 family.</text>
</comment>
<dbReference type="SUPFAM" id="SSF52540">
    <property type="entry name" value="P-loop containing nucleoside triphosphate hydrolases"/>
    <property type="match status" value="1"/>
</dbReference>
<evidence type="ECO:0000313" key="5">
    <source>
        <dbReference type="Proteomes" id="UP001381693"/>
    </source>
</evidence>
<evidence type="ECO:0000259" key="3">
    <source>
        <dbReference type="Pfam" id="PF00685"/>
    </source>
</evidence>
<dbReference type="Gene3D" id="3.40.50.300">
    <property type="entry name" value="P-loop containing nucleotide triphosphate hydrolases"/>
    <property type="match status" value="1"/>
</dbReference>